<dbReference type="Proteomes" id="UP000196594">
    <property type="component" value="Unassembled WGS sequence"/>
</dbReference>
<comment type="caution">
    <text evidence="1">The sequence shown here is derived from an EMBL/GenBank/DDBJ whole genome shotgun (WGS) entry which is preliminary data.</text>
</comment>
<dbReference type="GO" id="GO:0016301">
    <property type="term" value="F:kinase activity"/>
    <property type="evidence" value="ECO:0007669"/>
    <property type="project" value="UniProtKB-KW"/>
</dbReference>
<keyword evidence="2" id="KW-1185">Reference proteome</keyword>
<keyword evidence="1" id="KW-0808">Transferase</keyword>
<dbReference type="RefSeq" id="WP_087617593.1">
    <property type="nucleotide sequence ID" value="NZ_JAFBEY010000005.1"/>
</dbReference>
<protein>
    <submittedName>
        <fullName evidence="1">Histidine kinase</fullName>
    </submittedName>
</protein>
<reference evidence="1 2" key="1">
    <citation type="journal article" date="2017" name="Int. J. Syst. Evol. Microbiol.">
        <title>Solibacillus kalamii sp. nov., isolated from a high-efficiency particulate arrestance filter system used in the International Space Station.</title>
        <authorList>
            <person name="Checinska Sielaff A."/>
            <person name="Kumar R.M."/>
            <person name="Pal D."/>
            <person name="Mayilraj S."/>
            <person name="Venkateswaran K."/>
        </authorList>
    </citation>
    <scope>NUCLEOTIDE SEQUENCE [LARGE SCALE GENOMIC DNA]</scope>
    <source>
        <strain evidence="1 2">ISSFR-015</strain>
    </source>
</reference>
<evidence type="ECO:0000313" key="2">
    <source>
        <dbReference type="Proteomes" id="UP000196594"/>
    </source>
</evidence>
<gene>
    <name evidence="1" type="ORF">CBM15_11300</name>
</gene>
<evidence type="ECO:0000313" key="1">
    <source>
        <dbReference type="EMBL" id="OUZ38692.1"/>
    </source>
</evidence>
<dbReference type="EMBL" id="NHNT01000007">
    <property type="protein sequence ID" value="OUZ38692.1"/>
    <property type="molecule type" value="Genomic_DNA"/>
</dbReference>
<keyword evidence="1" id="KW-0418">Kinase</keyword>
<organism evidence="1 2">
    <name type="scientific">Solibacillus kalamii</name>
    <dbReference type="NCBI Taxonomy" id="1748298"/>
    <lineage>
        <taxon>Bacteria</taxon>
        <taxon>Bacillati</taxon>
        <taxon>Bacillota</taxon>
        <taxon>Bacilli</taxon>
        <taxon>Bacillales</taxon>
        <taxon>Caryophanaceae</taxon>
        <taxon>Solibacillus</taxon>
    </lineage>
</organism>
<sequence length="109" mass="13109">MKKIILFNLLFCIVVVIVAFNYFNIKSRGAVVFNYVEDYMETNYGIDRENIILVENNYRRGMGLFEIEVKDVVTETYYFYEVDIRDDYSLYYIRDLSELHRKNKADQEG</sequence>
<name>A0ABX3ZG50_9BACL</name>
<proteinExistence type="predicted"/>
<accession>A0ABX3ZG50</accession>